<evidence type="ECO:0008006" key="5">
    <source>
        <dbReference type="Google" id="ProtNLM"/>
    </source>
</evidence>
<dbReference type="SUPFAM" id="SSF53098">
    <property type="entry name" value="Ribonuclease H-like"/>
    <property type="match status" value="1"/>
</dbReference>
<keyword evidence="1" id="KW-0175">Coiled coil</keyword>
<dbReference type="Proteomes" id="UP001159363">
    <property type="component" value="Chromosome 4"/>
</dbReference>
<protein>
    <recommendedName>
        <fullName evidence="5">Integrase catalytic domain-containing protein</fullName>
    </recommendedName>
</protein>
<dbReference type="InterPro" id="IPR036397">
    <property type="entry name" value="RNaseH_sf"/>
</dbReference>
<proteinExistence type="predicted"/>
<feature type="coiled-coil region" evidence="1">
    <location>
        <begin position="98"/>
        <end position="125"/>
    </location>
</feature>
<accession>A0ABQ9HIM1</accession>
<evidence type="ECO:0000256" key="2">
    <source>
        <dbReference type="SAM" id="MobiDB-lite"/>
    </source>
</evidence>
<organism evidence="3 4">
    <name type="scientific">Dryococelus australis</name>
    <dbReference type="NCBI Taxonomy" id="614101"/>
    <lineage>
        <taxon>Eukaryota</taxon>
        <taxon>Metazoa</taxon>
        <taxon>Ecdysozoa</taxon>
        <taxon>Arthropoda</taxon>
        <taxon>Hexapoda</taxon>
        <taxon>Insecta</taxon>
        <taxon>Pterygota</taxon>
        <taxon>Neoptera</taxon>
        <taxon>Polyneoptera</taxon>
        <taxon>Phasmatodea</taxon>
        <taxon>Verophasmatodea</taxon>
        <taxon>Anareolatae</taxon>
        <taxon>Phasmatidae</taxon>
        <taxon>Eurycanthinae</taxon>
        <taxon>Dryococelus</taxon>
    </lineage>
</organism>
<evidence type="ECO:0000313" key="4">
    <source>
        <dbReference type="Proteomes" id="UP001159363"/>
    </source>
</evidence>
<gene>
    <name evidence="3" type="ORF">PR048_015977</name>
</gene>
<reference evidence="3 4" key="1">
    <citation type="submission" date="2023-02" db="EMBL/GenBank/DDBJ databases">
        <title>LHISI_Scaffold_Assembly.</title>
        <authorList>
            <person name="Stuart O.P."/>
            <person name="Cleave R."/>
            <person name="Magrath M.J.L."/>
            <person name="Mikheyev A.S."/>
        </authorList>
    </citation>
    <scope>NUCLEOTIDE SEQUENCE [LARGE SCALE GENOMIC DNA]</scope>
    <source>
        <strain evidence="3">Daus_M_001</strain>
        <tissue evidence="3">Leg muscle</tissue>
    </source>
</reference>
<feature type="region of interest" description="Disordered" evidence="2">
    <location>
        <begin position="17"/>
        <end position="51"/>
    </location>
</feature>
<name>A0ABQ9HIM1_9NEOP</name>
<comment type="caution">
    <text evidence="3">The sequence shown here is derived from an EMBL/GenBank/DDBJ whole genome shotgun (WGS) entry which is preliminary data.</text>
</comment>
<dbReference type="EMBL" id="JARBHB010000005">
    <property type="protein sequence ID" value="KAJ8884120.1"/>
    <property type="molecule type" value="Genomic_DNA"/>
</dbReference>
<evidence type="ECO:0000313" key="3">
    <source>
        <dbReference type="EMBL" id="KAJ8884120.1"/>
    </source>
</evidence>
<evidence type="ECO:0000256" key="1">
    <source>
        <dbReference type="SAM" id="Coils"/>
    </source>
</evidence>
<sequence>MLEYSFEIKYNSGKKHAHVDSLSRNPVYQSTKRDEGKTKKGTNQKPTGFLQPISVGEHYDRISIDLLGPFPKIHCGNRYVITRIDYSTRWAETRAVPAGATQEVAQFLLENIKELQKQRAGYCDRIERSSSGRLPITCDSIRRRQNRGMTPTTGLLNISLGNMC</sequence>
<dbReference type="Gene3D" id="3.30.420.10">
    <property type="entry name" value="Ribonuclease H-like superfamily/Ribonuclease H"/>
    <property type="match status" value="1"/>
</dbReference>
<keyword evidence="4" id="KW-1185">Reference proteome</keyword>
<dbReference type="InterPro" id="IPR012337">
    <property type="entry name" value="RNaseH-like_sf"/>
</dbReference>